<feature type="transmembrane region" description="Helical" evidence="2">
    <location>
        <begin position="31"/>
        <end position="53"/>
    </location>
</feature>
<dbReference type="Gene3D" id="3.10.620.30">
    <property type="match status" value="1"/>
</dbReference>
<keyword evidence="2" id="KW-0812">Transmembrane</keyword>
<dbReference type="InterPro" id="IPR002931">
    <property type="entry name" value="Transglutaminase-like"/>
</dbReference>
<feature type="transmembrane region" description="Helical" evidence="2">
    <location>
        <begin position="85"/>
        <end position="102"/>
    </location>
</feature>
<dbReference type="PANTHER" id="PTHR42736">
    <property type="entry name" value="PROTEIN-GLUTAMINE GAMMA-GLUTAMYLTRANSFERASE"/>
    <property type="match status" value="1"/>
</dbReference>
<dbReference type="RefSeq" id="WP_253020964.1">
    <property type="nucleotide sequence ID" value="NZ_JAOSHN010000006.1"/>
</dbReference>
<dbReference type="Proteomes" id="UP001065549">
    <property type="component" value="Unassembled WGS sequence"/>
</dbReference>
<accession>A0A9J6QQI7</accession>
<dbReference type="PANTHER" id="PTHR42736:SF1">
    <property type="entry name" value="PROTEIN-GLUTAMINE GAMMA-GLUTAMYLTRANSFERASE"/>
    <property type="match status" value="1"/>
</dbReference>
<keyword evidence="2" id="KW-0472">Membrane</keyword>
<evidence type="ECO:0000313" key="5">
    <source>
        <dbReference type="Proteomes" id="UP001065549"/>
    </source>
</evidence>
<feature type="compositionally biased region" description="Basic and acidic residues" evidence="1">
    <location>
        <begin position="644"/>
        <end position="655"/>
    </location>
</feature>
<comment type="caution">
    <text evidence="4">The sequence shown here is derived from an EMBL/GenBank/DDBJ whole genome shotgun (WGS) entry which is preliminary data.</text>
</comment>
<sequence length="797" mass="90402">MMILTRKNESRTAMDLVQITDENSRHPARRVLFELLLAIALSVGCWYTFFSMFPNPVDPIISVLLIAGLPVGLYFLCWNPFLGRFLTLCVFVLAAVFCAAAYKHVWNGLLVLTNNVIEILNDQIKAGLVSFEAAGDSVDWSTDVFLTMIPVILLTSMAIVHSIYHKEPLLGFIFTAFPVLLGLCMKIRPSIWLLILLLLSWTGLLVLSAVARPVSRKKNRPIYIQNSQNSMLPYLFLGITLVLLLGYVLLFSGDDYRPPQTVNEARDAVVAAQEHLRYSKLGGDEIDQLSEGDLTQSHPLAYTGNSVLTLTMENPQAMYLRGFTGGEFKEDQWEEAPEGAYGGQYAGLIESLMEEDFYPWVQQGRLYSMLQSAAAPSNVYVNNRNGSSRYLYLPYEAALSGDALPEKVNYKKDYGAFTKGLTGQRQYIFQTYPAIMNDYSEKGAAQWIGQLKASSGWEDYSKAEAVYRAYVYDTYLSVSNKDAAALGASGIERCEGKSIAYTLDYIRKNFEEEFTYNPQQQKAMKGKGQLDTFMNDSYSGNDMHFATAAALMFRKAGIPARYAEGYYLSPEYISDYLGMDHADVDVPDFLAHSWVEIYVDEIGWFPVEVVPGYYGTAKPQNPQPEEPEKLKEAKDETYENVVPEDSREREEKQETEKQMNSWPWFVLAAIALLILIYEAMGRQRIHKRLASFAAIHTDEQVYKMYAYAGRVMAFDGHPLPENPYDQLEELSTAYDAVTDITLAEFLRLVNRVRFSEGHLLEEEYETMNRYVRNLAKHVYGASKAGKKFLMKWVRFYI</sequence>
<dbReference type="SMART" id="SM00460">
    <property type="entry name" value="TGc"/>
    <property type="match status" value="1"/>
</dbReference>
<dbReference type="SUPFAM" id="SSF54001">
    <property type="entry name" value="Cysteine proteinases"/>
    <property type="match status" value="1"/>
</dbReference>
<feature type="transmembrane region" description="Helical" evidence="2">
    <location>
        <begin position="232"/>
        <end position="251"/>
    </location>
</feature>
<evidence type="ECO:0000313" key="4">
    <source>
        <dbReference type="EMBL" id="MCU7379584.1"/>
    </source>
</evidence>
<evidence type="ECO:0000256" key="1">
    <source>
        <dbReference type="SAM" id="MobiDB-lite"/>
    </source>
</evidence>
<feature type="transmembrane region" description="Helical" evidence="2">
    <location>
        <begin position="662"/>
        <end position="680"/>
    </location>
</feature>
<gene>
    <name evidence="4" type="ORF">OBO34_14655</name>
</gene>
<feature type="transmembrane region" description="Helical" evidence="2">
    <location>
        <begin position="169"/>
        <end position="185"/>
    </location>
</feature>
<name>A0A9J6QQI7_9FIRM</name>
<organism evidence="4 5">
    <name type="scientific">Hominibacterium faecale</name>
    <dbReference type="NCBI Taxonomy" id="2839743"/>
    <lineage>
        <taxon>Bacteria</taxon>
        <taxon>Bacillati</taxon>
        <taxon>Bacillota</taxon>
        <taxon>Clostridia</taxon>
        <taxon>Peptostreptococcales</taxon>
        <taxon>Anaerovoracaceae</taxon>
        <taxon>Hominibacterium</taxon>
    </lineage>
</organism>
<dbReference type="InterPro" id="IPR052901">
    <property type="entry name" value="Bact_TGase-like"/>
</dbReference>
<feature type="transmembrane region" description="Helical" evidence="2">
    <location>
        <begin position="59"/>
        <end position="78"/>
    </location>
</feature>
<evidence type="ECO:0000259" key="3">
    <source>
        <dbReference type="SMART" id="SM00460"/>
    </source>
</evidence>
<keyword evidence="5" id="KW-1185">Reference proteome</keyword>
<dbReference type="EMBL" id="JAOSHN010000006">
    <property type="protein sequence ID" value="MCU7379584.1"/>
    <property type="molecule type" value="Genomic_DNA"/>
</dbReference>
<feature type="transmembrane region" description="Helical" evidence="2">
    <location>
        <begin position="191"/>
        <end position="211"/>
    </location>
</feature>
<feature type="transmembrane region" description="Helical" evidence="2">
    <location>
        <begin position="144"/>
        <end position="164"/>
    </location>
</feature>
<dbReference type="AlphaFoldDB" id="A0A9J6QQI7"/>
<proteinExistence type="predicted"/>
<feature type="region of interest" description="Disordered" evidence="1">
    <location>
        <begin position="616"/>
        <end position="655"/>
    </location>
</feature>
<dbReference type="InterPro" id="IPR038765">
    <property type="entry name" value="Papain-like_cys_pep_sf"/>
</dbReference>
<keyword evidence="2" id="KW-1133">Transmembrane helix</keyword>
<feature type="compositionally biased region" description="Basic and acidic residues" evidence="1">
    <location>
        <begin position="626"/>
        <end position="637"/>
    </location>
</feature>
<reference evidence="4" key="1">
    <citation type="submission" date="2022-09" db="EMBL/GenBank/DDBJ databases">
        <title>Culturomic study of gut microbiota in children with autism spectrum disorder.</title>
        <authorList>
            <person name="Efimov B.A."/>
            <person name="Chaplin A.V."/>
            <person name="Sokolova S.R."/>
            <person name="Pikina A.P."/>
            <person name="Korzhanova M."/>
            <person name="Belova V."/>
            <person name="Korostin D."/>
        </authorList>
    </citation>
    <scope>NUCLEOTIDE SEQUENCE</scope>
    <source>
        <strain evidence="4">ASD5510</strain>
    </source>
</reference>
<dbReference type="Pfam" id="PF01841">
    <property type="entry name" value="Transglut_core"/>
    <property type="match status" value="1"/>
</dbReference>
<evidence type="ECO:0000256" key="2">
    <source>
        <dbReference type="SAM" id="Phobius"/>
    </source>
</evidence>
<protein>
    <recommendedName>
        <fullName evidence="3">Transglutaminase-like domain-containing protein</fullName>
    </recommendedName>
</protein>
<feature type="domain" description="Transglutaminase-like" evidence="3">
    <location>
        <begin position="534"/>
        <end position="611"/>
    </location>
</feature>